<feature type="domain" description="OmpR/PhoB-type" evidence="9">
    <location>
        <begin position="133"/>
        <end position="228"/>
    </location>
</feature>
<dbReference type="SUPFAM" id="SSF46894">
    <property type="entry name" value="C-terminal effector domain of the bipartite response regulators"/>
    <property type="match status" value="1"/>
</dbReference>
<keyword evidence="11" id="KW-1185">Reference proteome</keyword>
<evidence type="ECO:0000256" key="3">
    <source>
        <dbReference type="ARBA" id="ARBA00023015"/>
    </source>
</evidence>
<dbReference type="PROSITE" id="PS51755">
    <property type="entry name" value="OMPR_PHOB"/>
    <property type="match status" value="1"/>
</dbReference>
<dbReference type="Proteomes" id="UP001202922">
    <property type="component" value="Unassembled WGS sequence"/>
</dbReference>
<comment type="caution">
    <text evidence="10">The sequence shown here is derived from an EMBL/GenBank/DDBJ whole genome shotgun (WGS) entry which is preliminary data.</text>
</comment>
<dbReference type="Gene3D" id="3.40.50.2300">
    <property type="match status" value="1"/>
</dbReference>
<keyword evidence="3" id="KW-0805">Transcription regulation</keyword>
<evidence type="ECO:0000256" key="5">
    <source>
        <dbReference type="ARBA" id="ARBA00023163"/>
    </source>
</evidence>
<evidence type="ECO:0000256" key="7">
    <source>
        <dbReference type="PROSITE-ProRule" id="PRU01091"/>
    </source>
</evidence>
<feature type="domain" description="Response regulatory" evidence="8">
    <location>
        <begin position="10"/>
        <end position="124"/>
    </location>
</feature>
<proteinExistence type="predicted"/>
<dbReference type="SMART" id="SM00448">
    <property type="entry name" value="REC"/>
    <property type="match status" value="1"/>
</dbReference>
<evidence type="ECO:0000256" key="1">
    <source>
        <dbReference type="ARBA" id="ARBA00022553"/>
    </source>
</evidence>
<dbReference type="InterPro" id="IPR036388">
    <property type="entry name" value="WH-like_DNA-bd_sf"/>
</dbReference>
<feature type="DNA-binding region" description="OmpR/PhoB-type" evidence="7">
    <location>
        <begin position="133"/>
        <end position="228"/>
    </location>
</feature>
<dbReference type="PANTHER" id="PTHR48111">
    <property type="entry name" value="REGULATOR OF RPOS"/>
    <property type="match status" value="1"/>
</dbReference>
<dbReference type="InterPro" id="IPR039420">
    <property type="entry name" value="WalR-like"/>
</dbReference>
<dbReference type="InterPro" id="IPR016032">
    <property type="entry name" value="Sig_transdc_resp-reg_C-effctor"/>
</dbReference>
<gene>
    <name evidence="10" type="ORF">L0M17_18440</name>
</gene>
<keyword evidence="4 7" id="KW-0238">DNA-binding</keyword>
<dbReference type="Gene3D" id="1.10.10.10">
    <property type="entry name" value="Winged helix-like DNA-binding domain superfamily/Winged helix DNA-binding domain"/>
    <property type="match status" value="1"/>
</dbReference>
<dbReference type="PROSITE" id="PS50110">
    <property type="entry name" value="RESPONSE_REGULATORY"/>
    <property type="match status" value="1"/>
</dbReference>
<evidence type="ECO:0000256" key="2">
    <source>
        <dbReference type="ARBA" id="ARBA00023012"/>
    </source>
</evidence>
<keyword evidence="1 6" id="KW-0597">Phosphoprotein</keyword>
<dbReference type="InterPro" id="IPR001867">
    <property type="entry name" value="OmpR/PhoB-type_DNA-bd"/>
</dbReference>
<name>A0ABS9U5H9_9MICC</name>
<dbReference type="SUPFAM" id="SSF52172">
    <property type="entry name" value="CheY-like"/>
    <property type="match status" value="1"/>
</dbReference>
<keyword evidence="5" id="KW-0804">Transcription</keyword>
<evidence type="ECO:0000313" key="10">
    <source>
        <dbReference type="EMBL" id="MCH6471920.1"/>
    </source>
</evidence>
<dbReference type="RefSeq" id="WP_241055845.1">
    <property type="nucleotide sequence ID" value="NZ_JAKZBV010000001.1"/>
</dbReference>
<dbReference type="PANTHER" id="PTHR48111:SF1">
    <property type="entry name" value="TWO-COMPONENT RESPONSE REGULATOR ORR33"/>
    <property type="match status" value="1"/>
</dbReference>
<accession>A0ABS9U5H9</accession>
<reference evidence="10 11" key="1">
    <citation type="submission" date="2022-03" db="EMBL/GenBank/DDBJ databases">
        <title>Sinomonas sp. isolated from a soil.</title>
        <authorList>
            <person name="Han J."/>
            <person name="Kim D.-U."/>
        </authorList>
    </citation>
    <scope>NUCLEOTIDE SEQUENCE [LARGE SCALE GENOMIC DNA]</scope>
    <source>
        <strain evidence="10 11">5-5</strain>
    </source>
</reference>
<evidence type="ECO:0000313" key="11">
    <source>
        <dbReference type="Proteomes" id="UP001202922"/>
    </source>
</evidence>
<protein>
    <submittedName>
        <fullName evidence="10">Response regulator</fullName>
    </submittedName>
</protein>
<dbReference type="Pfam" id="PF00486">
    <property type="entry name" value="Trans_reg_C"/>
    <property type="match status" value="1"/>
</dbReference>
<evidence type="ECO:0000259" key="8">
    <source>
        <dbReference type="PROSITE" id="PS50110"/>
    </source>
</evidence>
<sequence length="234" mass="25421">MDNSGEGRGLVLVVEDEHAIADLERLYLARAGFGVHVERDGAAALQRIRQLRPVAIVLDVGLPGIDGVEICRRLREDDDWTPVIFVTARDDEVDRVLGLELGADDYLTKPFSPRELVARVRSVLRRAAGPQAPRILTLGQVRLDLDRRTAEADGQPVQLTALEFDLLAHLMSQPGRVFSREQLLSAVWGQADYGGGRTVDVHIAQLRAKLGEASPLRTTRGVGYSASAEGGAGT</sequence>
<organism evidence="10 11">
    <name type="scientific">Sinomonas terrae</name>
    <dbReference type="NCBI Taxonomy" id="2908838"/>
    <lineage>
        <taxon>Bacteria</taxon>
        <taxon>Bacillati</taxon>
        <taxon>Actinomycetota</taxon>
        <taxon>Actinomycetes</taxon>
        <taxon>Micrococcales</taxon>
        <taxon>Micrococcaceae</taxon>
        <taxon>Sinomonas</taxon>
    </lineage>
</organism>
<dbReference type="InterPro" id="IPR001789">
    <property type="entry name" value="Sig_transdc_resp-reg_receiver"/>
</dbReference>
<keyword evidence="2" id="KW-0902">Two-component regulatory system</keyword>
<dbReference type="InterPro" id="IPR011006">
    <property type="entry name" value="CheY-like_superfamily"/>
</dbReference>
<evidence type="ECO:0000256" key="6">
    <source>
        <dbReference type="PROSITE-ProRule" id="PRU00169"/>
    </source>
</evidence>
<dbReference type="CDD" id="cd00383">
    <property type="entry name" value="trans_reg_C"/>
    <property type="match status" value="1"/>
</dbReference>
<dbReference type="SMART" id="SM00862">
    <property type="entry name" value="Trans_reg_C"/>
    <property type="match status" value="1"/>
</dbReference>
<evidence type="ECO:0000256" key="4">
    <source>
        <dbReference type="ARBA" id="ARBA00023125"/>
    </source>
</evidence>
<dbReference type="Pfam" id="PF00072">
    <property type="entry name" value="Response_reg"/>
    <property type="match status" value="1"/>
</dbReference>
<evidence type="ECO:0000259" key="9">
    <source>
        <dbReference type="PROSITE" id="PS51755"/>
    </source>
</evidence>
<dbReference type="Gene3D" id="6.10.250.690">
    <property type="match status" value="1"/>
</dbReference>
<dbReference type="EMBL" id="JAKZBV010000001">
    <property type="protein sequence ID" value="MCH6471920.1"/>
    <property type="molecule type" value="Genomic_DNA"/>
</dbReference>
<feature type="modified residue" description="4-aspartylphosphate" evidence="6">
    <location>
        <position position="59"/>
    </location>
</feature>